<organism evidence="2 3">
    <name type="scientific">Listeria floridensis FSL S10-1187</name>
    <dbReference type="NCBI Taxonomy" id="1265817"/>
    <lineage>
        <taxon>Bacteria</taxon>
        <taxon>Bacillati</taxon>
        <taxon>Bacillota</taxon>
        <taxon>Bacilli</taxon>
        <taxon>Bacillales</taxon>
        <taxon>Listeriaceae</taxon>
        <taxon>Listeria</taxon>
    </lineage>
</organism>
<proteinExistence type="predicted"/>
<keyword evidence="3" id="KW-1185">Reference proteome</keyword>
<feature type="domain" description="Bacterial Ig" evidence="1">
    <location>
        <begin position="134"/>
        <end position="195"/>
    </location>
</feature>
<dbReference type="InterPro" id="IPR046746">
    <property type="entry name" value="Big_15"/>
</dbReference>
<sequence length="196" mass="21294">SGMEKFVFKKTDKVEVVGVDSRYVEQARKPVTVVGNDVMDYDLTVQQNPYVIGTSTSLTGTYGDDISKVRLFVNGKVVAQATTDSNGNYTFATAAQFITSSTDTVKVVGVDSAYVQRAEKPVTVQGNVQYDYSLSADPYKLNQANLTGKYGKDIFKVRLVVNGTIVRQAEMDGNGNFTFPNVATFIQPGDTVELVG</sequence>
<evidence type="ECO:0000313" key="3">
    <source>
        <dbReference type="Proteomes" id="UP000019249"/>
    </source>
</evidence>
<gene>
    <name evidence="2" type="ORF">MFLO_16234</name>
</gene>
<feature type="non-terminal residue" evidence="2">
    <location>
        <position position="1"/>
    </location>
</feature>
<comment type="caution">
    <text evidence="2">The sequence shown here is derived from an EMBL/GenBank/DDBJ whole genome shotgun (WGS) entry which is preliminary data.</text>
</comment>
<dbReference type="EMBL" id="AODF01000087">
    <property type="protein sequence ID" value="EUJ22731.1"/>
    <property type="molecule type" value="Genomic_DNA"/>
</dbReference>
<feature type="non-terminal residue" evidence="2">
    <location>
        <position position="196"/>
    </location>
</feature>
<accession>A0ABP3AVN8</accession>
<feature type="domain" description="Bacterial Ig" evidence="1">
    <location>
        <begin position="44"/>
        <end position="125"/>
    </location>
</feature>
<reference evidence="2 3" key="1">
    <citation type="journal article" date="2014" name="Int. J. Syst. Evol. Microbiol.">
        <title>Listeria floridensis sp. nov., Listeria aquatica sp. nov., Listeria cornellensis sp. nov., Listeria riparia sp. nov. and Listeria grandensis sp. nov., from agricultural and natural environments.</title>
        <authorList>
            <person name="den Bakker H.C."/>
            <person name="Warchocki S."/>
            <person name="Wright E.M."/>
            <person name="Allred A.F."/>
            <person name="Ahlstrom C."/>
            <person name="Manuel C.S."/>
            <person name="Stasiewicz M.J."/>
            <person name="Burrell A."/>
            <person name="Roof S."/>
            <person name="Strawn L."/>
            <person name="Fortes E.D."/>
            <person name="Nightingale K.K."/>
            <person name="Kephart D."/>
            <person name="Wiedmann M."/>
        </authorList>
    </citation>
    <scope>NUCLEOTIDE SEQUENCE [LARGE SCALE GENOMIC DNA]</scope>
    <source>
        <strain evidence="2 3">FSL S10-1187</strain>
    </source>
</reference>
<dbReference type="Proteomes" id="UP000019249">
    <property type="component" value="Unassembled WGS sequence"/>
</dbReference>
<dbReference type="RefSeq" id="WP_338151533.1">
    <property type="nucleotide sequence ID" value="NZ_AODF01000087.1"/>
</dbReference>
<protein>
    <submittedName>
        <fullName evidence="2">Cell wall anchor domain-containing protein</fullName>
    </submittedName>
</protein>
<name>A0ABP3AVN8_9LIST</name>
<evidence type="ECO:0000313" key="2">
    <source>
        <dbReference type="EMBL" id="EUJ22731.1"/>
    </source>
</evidence>
<dbReference type="Pfam" id="PF20622">
    <property type="entry name" value="Big_15"/>
    <property type="match status" value="2"/>
</dbReference>
<evidence type="ECO:0000259" key="1">
    <source>
        <dbReference type="Pfam" id="PF20622"/>
    </source>
</evidence>